<gene>
    <name evidence="2" type="primary">mltB</name>
    <name evidence="2" type="ORF">E0F26_00660</name>
</gene>
<dbReference type="Pfam" id="PF13406">
    <property type="entry name" value="SLT_2"/>
    <property type="match status" value="1"/>
</dbReference>
<evidence type="ECO:0000313" key="2">
    <source>
        <dbReference type="EMBL" id="UZP73334.1"/>
    </source>
</evidence>
<dbReference type="InterPro" id="IPR031304">
    <property type="entry name" value="SLT_2"/>
</dbReference>
<dbReference type="InterPro" id="IPR023346">
    <property type="entry name" value="Lysozyme-like_dom_sf"/>
</dbReference>
<feature type="domain" description="Transglycosylase SLT" evidence="1">
    <location>
        <begin position="33"/>
        <end position="319"/>
    </location>
</feature>
<organism evidence="2 3">
    <name type="scientific">Candidatus Paraluminiphilus aquimaris</name>
    <dbReference type="NCBI Taxonomy" id="2518994"/>
    <lineage>
        <taxon>Bacteria</taxon>
        <taxon>Pseudomonadati</taxon>
        <taxon>Pseudomonadota</taxon>
        <taxon>Gammaproteobacteria</taxon>
        <taxon>Cellvibrionales</taxon>
        <taxon>Halieaceae</taxon>
        <taxon>Candidatus Paraluminiphilus</taxon>
    </lineage>
</organism>
<keyword evidence="3" id="KW-1185">Reference proteome</keyword>
<protein>
    <submittedName>
        <fullName evidence="2">Lytic murein transglycosylase B</fullName>
    </submittedName>
</protein>
<reference evidence="2 3" key="1">
    <citation type="submission" date="2019-02" db="EMBL/GenBank/DDBJ databases">
        <title>Halieaceae_genomes.</title>
        <authorList>
            <person name="Li S.-H."/>
        </authorList>
    </citation>
    <scope>NUCLEOTIDE SEQUENCE [LARGE SCALE GENOMIC DNA]</scope>
    <source>
        <strain evidence="2 3">JH123</strain>
    </source>
</reference>
<dbReference type="Proteomes" id="UP001317963">
    <property type="component" value="Chromosome"/>
</dbReference>
<dbReference type="NCBIfam" id="TIGR02282">
    <property type="entry name" value="MltB"/>
    <property type="match status" value="1"/>
</dbReference>
<proteinExistence type="predicted"/>
<dbReference type="EMBL" id="CP036501">
    <property type="protein sequence ID" value="UZP73334.1"/>
    <property type="molecule type" value="Genomic_DNA"/>
</dbReference>
<dbReference type="PANTHER" id="PTHR30163:SF9">
    <property type="entry name" value="MEMBRANE-BOUND LYTIC MUREIN TRANSGLYCOSYLASE B"/>
    <property type="match status" value="1"/>
</dbReference>
<dbReference type="CDD" id="cd13399">
    <property type="entry name" value="Slt35-like"/>
    <property type="match status" value="1"/>
</dbReference>
<dbReference type="SUPFAM" id="SSF53955">
    <property type="entry name" value="Lysozyme-like"/>
    <property type="match status" value="1"/>
</dbReference>
<dbReference type="Gene3D" id="1.10.8.350">
    <property type="entry name" value="Bacterial muramidase"/>
    <property type="match status" value="1"/>
</dbReference>
<dbReference type="InterPro" id="IPR043426">
    <property type="entry name" value="MltB-like"/>
</dbReference>
<evidence type="ECO:0000259" key="1">
    <source>
        <dbReference type="Pfam" id="PF13406"/>
    </source>
</evidence>
<evidence type="ECO:0000313" key="3">
    <source>
        <dbReference type="Proteomes" id="UP001317963"/>
    </source>
</evidence>
<dbReference type="RefSeq" id="WP_279242113.1">
    <property type="nucleotide sequence ID" value="NZ_CP036501.1"/>
</dbReference>
<name>A0ABY6Q410_9GAMM</name>
<dbReference type="PANTHER" id="PTHR30163">
    <property type="entry name" value="MEMBRANE-BOUND LYTIC MUREIN TRANSGLYCOSYLASE B"/>
    <property type="match status" value="1"/>
</dbReference>
<accession>A0ABY6Q410</accession>
<dbReference type="Gene3D" id="1.10.530.10">
    <property type="match status" value="1"/>
</dbReference>
<dbReference type="InterPro" id="IPR011757">
    <property type="entry name" value="Lytic_transglycosylase_MltB"/>
</dbReference>
<sequence length="326" mass="36084">MQMINSWLRGAVALVFFVNSIGALADYRDHPNASVLIERVAAKGVDRAWLEAALAEASKQDSILKAISRPAEKSKPWSEYQDIFLTDRRTKEGLNFWRENRQALDRVSAETGVPAEIIVAIIGVETYYGRITGGYRVIDALTTLAFDYPRRSPFFTKELEVFLTLAYESGLPLTEMKGSYAGAMGLGQFMPSSYTAYAKDFEGDGVIDIWRNPNDAVMSVANYFVAHGWRPGGEVIAAADFSGDAVIFEAGLKPKKTLSELAELGLNARVAATPTALGTPIEFEGKQGDEYWIGLHNFYVITRYNHSAMYAMAVYQLSQSLRAQML</sequence>